<evidence type="ECO:0000313" key="3">
    <source>
        <dbReference type="Proteomes" id="UP000198211"/>
    </source>
</evidence>
<dbReference type="OrthoDB" id="121465at2759"/>
<dbReference type="Proteomes" id="UP000198211">
    <property type="component" value="Unassembled WGS sequence"/>
</dbReference>
<sequence>MADPELTAELEQLEADLAEFVDFPVSEAADLAVKRAVVKLYKEAKGNGQVLALKAYPWRGQYLFYDPSESPDLHLVHWRWWMNGRLAFFLWGLSVPLEGRVAQAARRRKKSDAIAGRIEFVSFMIETWGWYGTLHRVERSGHRLLFWWGGQPGRNQPSSEYKGPKIMDLGVLLKKGGVGFLQRLRDARKPGRLDREGFCDLPSLLALTGAIDPDDKGERSPELRLSDRALARVLLDVTSTLQVPEHWSGNITEGVWLALTKCERIRDLRIIIEKELAAGTYVLPTVEPYDPAESEVEDVTPFKNRDGLYTALLPKNKVAPWSYQQGDVINLSEDDDQEEREVDETPSSTSVSTHSGRDHPFIRPIRAKGTKSKSE</sequence>
<feature type="compositionally biased region" description="Acidic residues" evidence="1">
    <location>
        <begin position="332"/>
        <end position="344"/>
    </location>
</feature>
<name>A0A225VBM3_9STRA</name>
<comment type="caution">
    <text evidence="2">The sequence shown here is derived from an EMBL/GenBank/DDBJ whole genome shotgun (WGS) entry which is preliminary data.</text>
</comment>
<keyword evidence="3" id="KW-1185">Reference proteome</keyword>
<feature type="compositionally biased region" description="Basic residues" evidence="1">
    <location>
        <begin position="365"/>
        <end position="375"/>
    </location>
</feature>
<protein>
    <submittedName>
        <fullName evidence="2">Uncharacterized protein</fullName>
    </submittedName>
</protein>
<feature type="region of interest" description="Disordered" evidence="1">
    <location>
        <begin position="327"/>
        <end position="375"/>
    </location>
</feature>
<evidence type="ECO:0000313" key="2">
    <source>
        <dbReference type="EMBL" id="OWZ02494.1"/>
    </source>
</evidence>
<evidence type="ECO:0000256" key="1">
    <source>
        <dbReference type="SAM" id="MobiDB-lite"/>
    </source>
</evidence>
<organism evidence="2 3">
    <name type="scientific">Phytophthora megakarya</name>
    <dbReference type="NCBI Taxonomy" id="4795"/>
    <lineage>
        <taxon>Eukaryota</taxon>
        <taxon>Sar</taxon>
        <taxon>Stramenopiles</taxon>
        <taxon>Oomycota</taxon>
        <taxon>Peronosporomycetes</taxon>
        <taxon>Peronosporales</taxon>
        <taxon>Peronosporaceae</taxon>
        <taxon>Phytophthora</taxon>
    </lineage>
</organism>
<gene>
    <name evidence="2" type="ORF">PHMEG_00025935</name>
</gene>
<feature type="compositionally biased region" description="Polar residues" evidence="1">
    <location>
        <begin position="345"/>
        <end position="354"/>
    </location>
</feature>
<dbReference type="AlphaFoldDB" id="A0A225VBM3"/>
<accession>A0A225VBM3</accession>
<dbReference type="EMBL" id="NBNE01006129">
    <property type="protein sequence ID" value="OWZ02494.1"/>
    <property type="molecule type" value="Genomic_DNA"/>
</dbReference>
<reference evidence="3" key="1">
    <citation type="submission" date="2017-03" db="EMBL/GenBank/DDBJ databases">
        <title>Phytopthora megakarya and P. palmivora, two closely related causual agents of cacao black pod achieved similar genome size and gene model numbers by different mechanisms.</title>
        <authorList>
            <person name="Ali S."/>
            <person name="Shao J."/>
            <person name="Larry D.J."/>
            <person name="Kronmiller B."/>
            <person name="Shen D."/>
            <person name="Strem M.D."/>
            <person name="Melnick R.L."/>
            <person name="Guiltinan M.J."/>
            <person name="Tyler B.M."/>
            <person name="Meinhardt L.W."/>
            <person name="Bailey B.A."/>
        </authorList>
    </citation>
    <scope>NUCLEOTIDE SEQUENCE [LARGE SCALE GENOMIC DNA]</scope>
    <source>
        <strain evidence="3">zdho120</strain>
    </source>
</reference>
<proteinExistence type="predicted"/>